<keyword evidence="4" id="KW-0472">Membrane</keyword>
<evidence type="ECO:0000256" key="5">
    <source>
        <dbReference type="SAM" id="SignalP"/>
    </source>
</evidence>
<dbReference type="Proteomes" id="UP000241010">
    <property type="component" value="Unassembled WGS sequence"/>
</dbReference>
<dbReference type="SUPFAM" id="SSF56935">
    <property type="entry name" value="Porins"/>
    <property type="match status" value="1"/>
</dbReference>
<accession>A0A2T4JZU9</accession>
<evidence type="ECO:0000259" key="6">
    <source>
        <dbReference type="Pfam" id="PF01103"/>
    </source>
</evidence>
<protein>
    <recommendedName>
        <fullName evidence="6">Bacterial surface antigen (D15) domain-containing protein</fullName>
    </recommendedName>
</protein>
<keyword evidence="2" id="KW-1134">Transmembrane beta strand</keyword>
<evidence type="ECO:0000256" key="4">
    <source>
        <dbReference type="ARBA" id="ARBA00023136"/>
    </source>
</evidence>
<proteinExistence type="predicted"/>
<dbReference type="Gene3D" id="2.40.160.50">
    <property type="entry name" value="membrane protein fhac: a member of the omp85/tpsb transporter family"/>
    <property type="match status" value="1"/>
</dbReference>
<feature type="chain" id="PRO_5015598133" description="Bacterial surface antigen (D15) domain-containing protein" evidence="5">
    <location>
        <begin position="24"/>
        <end position="367"/>
    </location>
</feature>
<dbReference type="InterPro" id="IPR000184">
    <property type="entry name" value="Bac_surfAg_D15"/>
</dbReference>
<sequence>MTAVSHPLVLAAAMLSLAGAAEAQQGGQTELTAGAAYSSTRGAIGSIGLEGTNILNSGVDLGLEFRQGDEGKDARLRLRYTHELGDTRLGSDTRLIFSASHSESDWDDDSFSSSRSRLSAALAADVAPRLSLQGGLFWQHDEIDDIREETSPLILDEQGSSDAAGIELSARFGQIDRRQLPTHGEVLDLTYTASLGGDRRFQGLEVSGLWARSPAAGWVISAGFGAGAIEAKGDGPLSIHDRAFLGGRAPRGYGIGGVGPRDYVEDSYDTALGGQRYALGSVELRRDIAPQFSVGAFVDAGSVWKLDGPPVGGSGVIDDSYDLRSAAGLALYWTSPLGTLNLNVAAPIDHREHDDLSRISLNLLSSF</sequence>
<evidence type="ECO:0000256" key="2">
    <source>
        <dbReference type="ARBA" id="ARBA00022452"/>
    </source>
</evidence>
<keyword evidence="5" id="KW-0732">Signal</keyword>
<feature type="domain" description="Bacterial surface antigen (D15)" evidence="6">
    <location>
        <begin position="53"/>
        <end position="363"/>
    </location>
</feature>
<name>A0A2T4JZU9_9RHOB</name>
<dbReference type="EMBL" id="PZKG01000004">
    <property type="protein sequence ID" value="PTE23451.1"/>
    <property type="molecule type" value="Genomic_DNA"/>
</dbReference>
<comment type="subcellular location">
    <subcellularLocation>
        <location evidence="1">Membrane</location>
    </subcellularLocation>
</comment>
<dbReference type="RefSeq" id="WP_107662175.1">
    <property type="nucleotide sequence ID" value="NZ_PZKG01000004.1"/>
</dbReference>
<gene>
    <name evidence="7" type="ORF">C5F48_01685</name>
</gene>
<dbReference type="PANTHER" id="PTHR12815:SF18">
    <property type="entry name" value="SORTING AND ASSEMBLY MACHINERY COMPONENT 50 HOMOLOG"/>
    <property type="match status" value="1"/>
</dbReference>
<evidence type="ECO:0000256" key="3">
    <source>
        <dbReference type="ARBA" id="ARBA00022692"/>
    </source>
</evidence>
<dbReference type="OrthoDB" id="7836905at2"/>
<organism evidence="7 8">
    <name type="scientific">Cereibacter changlensis JA139</name>
    <dbReference type="NCBI Taxonomy" id="1188249"/>
    <lineage>
        <taxon>Bacteria</taxon>
        <taxon>Pseudomonadati</taxon>
        <taxon>Pseudomonadota</taxon>
        <taxon>Alphaproteobacteria</taxon>
        <taxon>Rhodobacterales</taxon>
        <taxon>Paracoccaceae</taxon>
        <taxon>Cereibacter</taxon>
    </lineage>
</organism>
<dbReference type="Pfam" id="PF01103">
    <property type="entry name" value="Omp85"/>
    <property type="match status" value="1"/>
</dbReference>
<evidence type="ECO:0000256" key="1">
    <source>
        <dbReference type="ARBA" id="ARBA00004370"/>
    </source>
</evidence>
<dbReference type="PANTHER" id="PTHR12815">
    <property type="entry name" value="SORTING AND ASSEMBLY MACHINERY SAMM50 PROTEIN FAMILY MEMBER"/>
    <property type="match status" value="1"/>
</dbReference>
<keyword evidence="3" id="KW-0812">Transmembrane</keyword>
<dbReference type="InterPro" id="IPR039910">
    <property type="entry name" value="D15-like"/>
</dbReference>
<evidence type="ECO:0000313" key="8">
    <source>
        <dbReference type="Proteomes" id="UP000241010"/>
    </source>
</evidence>
<evidence type="ECO:0000313" key="7">
    <source>
        <dbReference type="EMBL" id="PTE23451.1"/>
    </source>
</evidence>
<keyword evidence="8" id="KW-1185">Reference proteome</keyword>
<dbReference type="GO" id="GO:0019867">
    <property type="term" value="C:outer membrane"/>
    <property type="evidence" value="ECO:0007669"/>
    <property type="project" value="InterPro"/>
</dbReference>
<feature type="signal peptide" evidence="5">
    <location>
        <begin position="1"/>
        <end position="23"/>
    </location>
</feature>
<reference evidence="7 8" key="1">
    <citation type="submission" date="2018-03" db="EMBL/GenBank/DDBJ databases">
        <title>Cereibacter changlensis.</title>
        <authorList>
            <person name="Meyer T.E."/>
            <person name="Miller S."/>
            <person name="Lodha T."/>
            <person name="Gandham S."/>
            <person name="Chintalapati S."/>
            <person name="Chintalapati V.R."/>
        </authorList>
    </citation>
    <scope>NUCLEOTIDE SEQUENCE [LARGE SCALE GENOMIC DNA]</scope>
    <source>
        <strain evidence="7 8">JA139</strain>
    </source>
</reference>
<comment type="caution">
    <text evidence="7">The sequence shown here is derived from an EMBL/GenBank/DDBJ whole genome shotgun (WGS) entry which is preliminary data.</text>
</comment>
<dbReference type="AlphaFoldDB" id="A0A2T4JZU9"/>